<dbReference type="EMBL" id="LR798454">
    <property type="protein sequence ID" value="CAB5238694.1"/>
    <property type="molecule type" value="Genomic_DNA"/>
</dbReference>
<evidence type="ECO:0000313" key="1">
    <source>
        <dbReference type="EMBL" id="CAB4170868.1"/>
    </source>
</evidence>
<dbReference type="EMBL" id="LR797019">
    <property type="protein sequence ID" value="CAB4182013.1"/>
    <property type="molecule type" value="Genomic_DNA"/>
</dbReference>
<accession>A0A6J5RK42</accession>
<evidence type="ECO:0000313" key="3">
    <source>
        <dbReference type="EMBL" id="CAB4197329.1"/>
    </source>
</evidence>
<evidence type="ECO:0000313" key="2">
    <source>
        <dbReference type="EMBL" id="CAB4182013.1"/>
    </source>
</evidence>
<reference evidence="3" key="1">
    <citation type="submission" date="2020-05" db="EMBL/GenBank/DDBJ databases">
        <authorList>
            <person name="Chiriac C."/>
            <person name="Salcher M."/>
            <person name="Ghai R."/>
            <person name="Kavagutti S V."/>
        </authorList>
    </citation>
    <scope>NUCLEOTIDE SEQUENCE</scope>
</reference>
<gene>
    <name evidence="2" type="ORF">UFOVP1066_110</name>
    <name evidence="3" type="ORF">UFOVP1315_5</name>
    <name evidence="4" type="ORF">UFOVP1421_188</name>
    <name evidence="5" type="ORF">UFOVP1525_198</name>
    <name evidence="1" type="ORF">UFOVP909_161</name>
</gene>
<sequence length="182" mass="21625">MKYYQFTKSLKRSDIVESIRSYLQLIERTEEGKVLINGIETEFTSLEEARQYIKQDYISHQLEEQVSKDLYEELSEHTVANIIKEYHDIKVTDTLIENYIKLASSHMFSVDPVVQGIRSLNKLDRLVEGKLHYVLNDEAIVTIDERTQLRLNNLLHKQTEIIEYMRETKENFFHVLTKLKEQ</sequence>
<dbReference type="EMBL" id="LR797375">
    <property type="protein sequence ID" value="CAB4211581.1"/>
    <property type="molecule type" value="Genomic_DNA"/>
</dbReference>
<name>A0A6J5RK42_9CAUD</name>
<protein>
    <submittedName>
        <fullName evidence="3">Uncharacterized protein</fullName>
    </submittedName>
</protein>
<dbReference type="EMBL" id="LR797272">
    <property type="protein sequence ID" value="CAB4197329.1"/>
    <property type="molecule type" value="Genomic_DNA"/>
</dbReference>
<proteinExistence type="predicted"/>
<evidence type="ECO:0000313" key="5">
    <source>
        <dbReference type="EMBL" id="CAB5238694.1"/>
    </source>
</evidence>
<dbReference type="EMBL" id="LR796861">
    <property type="protein sequence ID" value="CAB4170868.1"/>
    <property type="molecule type" value="Genomic_DNA"/>
</dbReference>
<evidence type="ECO:0000313" key="4">
    <source>
        <dbReference type="EMBL" id="CAB4211581.1"/>
    </source>
</evidence>
<organism evidence="3">
    <name type="scientific">uncultured Caudovirales phage</name>
    <dbReference type="NCBI Taxonomy" id="2100421"/>
    <lineage>
        <taxon>Viruses</taxon>
        <taxon>Duplodnaviria</taxon>
        <taxon>Heunggongvirae</taxon>
        <taxon>Uroviricota</taxon>
        <taxon>Caudoviricetes</taxon>
        <taxon>Peduoviridae</taxon>
        <taxon>Maltschvirus</taxon>
        <taxon>Maltschvirus maltsch</taxon>
    </lineage>
</organism>